<reference evidence="4 5" key="1">
    <citation type="journal article" date="2021" name="ISME Commun">
        <title>Automated analysis of genomic sequences facilitates high-throughput and comprehensive description of bacteria.</title>
        <authorList>
            <person name="Hitch T.C.A."/>
        </authorList>
    </citation>
    <scope>NUCLEOTIDE SEQUENCE [LARGE SCALE GENOMIC DNA]</scope>
    <source>
        <strain evidence="4 5">Sanger_18</strain>
    </source>
</reference>
<dbReference type="RefSeq" id="WP_118796823.1">
    <property type="nucleotide sequence ID" value="NZ_JAOQKJ010000002.1"/>
</dbReference>
<comment type="similarity">
    <text evidence="1 2">Belongs to the anti-sigma-factor antagonist family.</text>
</comment>
<accession>A0ABT2SZX7</accession>
<dbReference type="InterPro" id="IPR036513">
    <property type="entry name" value="STAS_dom_sf"/>
</dbReference>
<evidence type="ECO:0000256" key="1">
    <source>
        <dbReference type="ARBA" id="ARBA00009013"/>
    </source>
</evidence>
<proteinExistence type="inferred from homology"/>
<dbReference type="Proteomes" id="UP001652432">
    <property type="component" value="Unassembled WGS sequence"/>
</dbReference>
<dbReference type="InterPro" id="IPR002645">
    <property type="entry name" value="STAS_dom"/>
</dbReference>
<evidence type="ECO:0000256" key="2">
    <source>
        <dbReference type="RuleBase" id="RU003749"/>
    </source>
</evidence>
<dbReference type="PANTHER" id="PTHR33495">
    <property type="entry name" value="ANTI-SIGMA FACTOR ANTAGONIST TM_1081-RELATED-RELATED"/>
    <property type="match status" value="1"/>
</dbReference>
<protein>
    <recommendedName>
        <fullName evidence="2">Anti-sigma factor antagonist</fullName>
    </recommendedName>
</protein>
<keyword evidence="5" id="KW-1185">Reference proteome</keyword>
<evidence type="ECO:0000313" key="5">
    <source>
        <dbReference type="Proteomes" id="UP001652432"/>
    </source>
</evidence>
<dbReference type="PROSITE" id="PS50801">
    <property type="entry name" value="STAS"/>
    <property type="match status" value="1"/>
</dbReference>
<dbReference type="Pfam" id="PF01740">
    <property type="entry name" value="STAS"/>
    <property type="match status" value="1"/>
</dbReference>
<dbReference type="SUPFAM" id="SSF52091">
    <property type="entry name" value="SpoIIaa-like"/>
    <property type="match status" value="1"/>
</dbReference>
<dbReference type="EMBL" id="JAOQKJ010000002">
    <property type="protein sequence ID" value="MCU6743548.1"/>
    <property type="molecule type" value="Genomic_DNA"/>
</dbReference>
<dbReference type="Gene3D" id="3.30.750.24">
    <property type="entry name" value="STAS domain"/>
    <property type="match status" value="1"/>
</dbReference>
<dbReference type="InterPro" id="IPR003658">
    <property type="entry name" value="Anti-sigma_ant"/>
</dbReference>
<organism evidence="4 5">
    <name type="scientific">Suilimivivens aceti</name>
    <dbReference type="NCBI Taxonomy" id="2981774"/>
    <lineage>
        <taxon>Bacteria</taxon>
        <taxon>Bacillati</taxon>
        <taxon>Bacillota</taxon>
        <taxon>Clostridia</taxon>
        <taxon>Lachnospirales</taxon>
        <taxon>Lachnospiraceae</taxon>
        <taxon>Suilimivivens</taxon>
    </lineage>
</organism>
<name>A0ABT2SZX7_9FIRM</name>
<gene>
    <name evidence="4" type="ORF">OCV77_03355</name>
</gene>
<comment type="caution">
    <text evidence="4">The sequence shown here is derived from an EMBL/GenBank/DDBJ whole genome shotgun (WGS) entry which is preliminary data.</text>
</comment>
<feature type="domain" description="STAS" evidence="3">
    <location>
        <begin position="1"/>
        <end position="99"/>
    </location>
</feature>
<evidence type="ECO:0000259" key="3">
    <source>
        <dbReference type="PROSITE" id="PS50801"/>
    </source>
</evidence>
<dbReference type="CDD" id="cd07043">
    <property type="entry name" value="STAS_anti-anti-sigma_factors"/>
    <property type="match status" value="1"/>
</dbReference>
<dbReference type="NCBIfam" id="TIGR00377">
    <property type="entry name" value="ant_ant_sig"/>
    <property type="match status" value="1"/>
</dbReference>
<sequence length="99" mass="11170">MEITSRTEGNKVTMEISGWLDTQTAPKLEEELSHLDDSVTSLVFDFAKLEYISSAGLRQVISAYKKMAGKDGFKIIHVSDEVLDVFRLTGFDQKIQIEK</sequence>
<evidence type="ECO:0000313" key="4">
    <source>
        <dbReference type="EMBL" id="MCU6743548.1"/>
    </source>
</evidence>